<reference evidence="2" key="1">
    <citation type="journal article" date="2019" name="Int. J. Syst. Evol. Microbiol.">
        <title>The Global Catalogue of Microorganisms (GCM) 10K type strain sequencing project: providing services to taxonomists for standard genome sequencing and annotation.</title>
        <authorList>
            <consortium name="The Broad Institute Genomics Platform"/>
            <consortium name="The Broad Institute Genome Sequencing Center for Infectious Disease"/>
            <person name="Wu L."/>
            <person name="Ma J."/>
        </authorList>
    </citation>
    <scope>NUCLEOTIDE SEQUENCE [LARGE SCALE GENOMIC DNA]</scope>
    <source>
        <strain evidence="2">NBRC 108730</strain>
    </source>
</reference>
<keyword evidence="2" id="KW-1185">Reference proteome</keyword>
<accession>A0ABQ6JLF0</accession>
<dbReference type="EMBL" id="BSUZ01000001">
    <property type="protein sequence ID" value="GMA89085.1"/>
    <property type="molecule type" value="Genomic_DNA"/>
</dbReference>
<name>A0ABQ6JLF0_9ACTN</name>
<proteinExistence type="predicted"/>
<dbReference type="InterPro" id="IPR037079">
    <property type="entry name" value="AF2212/PG0164-like_sf"/>
</dbReference>
<comment type="caution">
    <text evidence="1">The sequence shown here is derived from an EMBL/GenBank/DDBJ whole genome shotgun (WGS) entry which is preliminary data.</text>
</comment>
<dbReference type="Proteomes" id="UP001157017">
    <property type="component" value="Unassembled WGS sequence"/>
</dbReference>
<evidence type="ECO:0000313" key="2">
    <source>
        <dbReference type="Proteomes" id="UP001157017"/>
    </source>
</evidence>
<sequence length="61" mass="6427">MVVTVNGYTYRSTTGVMGGRTLVPLAKEHRDAAGVAAGDDVVVEPGGRRGAAHRRACRRTC</sequence>
<evidence type="ECO:0008006" key="3">
    <source>
        <dbReference type="Google" id="ProtNLM"/>
    </source>
</evidence>
<dbReference type="InterPro" id="IPR015018">
    <property type="entry name" value="DUF1905"/>
</dbReference>
<dbReference type="Pfam" id="PF08922">
    <property type="entry name" value="DUF1905"/>
    <property type="match status" value="1"/>
</dbReference>
<gene>
    <name evidence="1" type="ORF">GCM10025868_43350</name>
</gene>
<evidence type="ECO:0000313" key="1">
    <source>
        <dbReference type="EMBL" id="GMA89085.1"/>
    </source>
</evidence>
<dbReference type="SUPFAM" id="SSF141694">
    <property type="entry name" value="AF2212/PG0164-like"/>
    <property type="match status" value="1"/>
</dbReference>
<dbReference type="Gene3D" id="2.40.30.100">
    <property type="entry name" value="AF2212/PG0164-like"/>
    <property type="match status" value="1"/>
</dbReference>
<protein>
    <recommendedName>
        <fullName evidence="3">SpoVT-AbrB domain-containing protein</fullName>
    </recommendedName>
</protein>
<organism evidence="1 2">
    <name type="scientific">Angustibacter aerolatus</name>
    <dbReference type="NCBI Taxonomy" id="1162965"/>
    <lineage>
        <taxon>Bacteria</taxon>
        <taxon>Bacillati</taxon>
        <taxon>Actinomycetota</taxon>
        <taxon>Actinomycetes</taxon>
        <taxon>Kineosporiales</taxon>
        <taxon>Kineosporiaceae</taxon>
    </lineage>
</organism>